<dbReference type="NCBIfam" id="NF009538">
    <property type="entry name" value="PRK12904.1"/>
    <property type="match status" value="1"/>
</dbReference>
<dbReference type="GO" id="GO:0005886">
    <property type="term" value="C:plasma membrane"/>
    <property type="evidence" value="ECO:0007669"/>
    <property type="project" value="UniProtKB-SubCell"/>
</dbReference>
<dbReference type="CDD" id="cd18803">
    <property type="entry name" value="SF2_C_secA"/>
    <property type="match status" value="1"/>
</dbReference>
<feature type="binding site" evidence="15">
    <location>
        <position position="84"/>
    </location>
    <ligand>
        <name>ATP</name>
        <dbReference type="ChEBI" id="CHEBI:30616"/>
    </ligand>
</feature>
<dbReference type="AlphaFoldDB" id="A0A177KMP6"/>
<dbReference type="InterPro" id="IPR036670">
    <property type="entry name" value="SecA_X-link_sf"/>
</dbReference>
<dbReference type="OrthoDB" id="9805579at2"/>
<keyword evidence="5 15" id="KW-0963">Cytoplasm</keyword>
<comment type="similarity">
    <text evidence="2 15 16">Belongs to the SecA family.</text>
</comment>
<dbReference type="SUPFAM" id="SSF81767">
    <property type="entry name" value="Pre-protein crosslinking domain of SecA"/>
    <property type="match status" value="1"/>
</dbReference>
<organism evidence="21 22">
    <name type="scientific">Domibacillus aminovorans</name>
    <dbReference type="NCBI Taxonomy" id="29332"/>
    <lineage>
        <taxon>Bacteria</taxon>
        <taxon>Bacillati</taxon>
        <taxon>Bacillota</taxon>
        <taxon>Bacilli</taxon>
        <taxon>Bacillales</taxon>
        <taxon>Bacillaceae</taxon>
        <taxon>Domibacillus</taxon>
    </lineage>
</organism>
<dbReference type="GO" id="GO:0017038">
    <property type="term" value="P:protein import"/>
    <property type="evidence" value="ECO:0007669"/>
    <property type="project" value="InterPro"/>
</dbReference>
<dbReference type="PRINTS" id="PR00906">
    <property type="entry name" value="SECA"/>
</dbReference>
<dbReference type="Pfam" id="PF07517">
    <property type="entry name" value="SecA_DEAD"/>
    <property type="match status" value="1"/>
</dbReference>
<dbReference type="InterPro" id="IPR036266">
    <property type="entry name" value="SecA_Wing/Scaffold_sf"/>
</dbReference>
<dbReference type="SUPFAM" id="SSF52540">
    <property type="entry name" value="P-loop containing nucleoside triphosphate hydrolases"/>
    <property type="match status" value="2"/>
</dbReference>
<dbReference type="Pfam" id="PF07516">
    <property type="entry name" value="SecA_SW"/>
    <property type="match status" value="1"/>
</dbReference>
<dbReference type="Gene3D" id="1.10.3060.10">
    <property type="entry name" value="Helical scaffold and wing domains of SecA"/>
    <property type="match status" value="1"/>
</dbReference>
<evidence type="ECO:0000259" key="20">
    <source>
        <dbReference type="PROSITE" id="PS51196"/>
    </source>
</evidence>
<evidence type="ECO:0000313" key="22">
    <source>
        <dbReference type="Proteomes" id="UP000077271"/>
    </source>
</evidence>
<keyword evidence="7 15" id="KW-0547">Nucleotide-binding</keyword>
<keyword evidence="12 15" id="KW-0811">Translocation</keyword>
<evidence type="ECO:0000256" key="4">
    <source>
        <dbReference type="ARBA" id="ARBA00022475"/>
    </source>
</evidence>
<dbReference type="GO" id="GO:0046872">
    <property type="term" value="F:metal ion binding"/>
    <property type="evidence" value="ECO:0007669"/>
    <property type="project" value="UniProtKB-KW"/>
</dbReference>
<dbReference type="PROSITE" id="PS51196">
    <property type="entry name" value="SECA_MOTOR_DEAD"/>
    <property type="match status" value="1"/>
</dbReference>
<dbReference type="PANTHER" id="PTHR30612">
    <property type="entry name" value="SECA INNER MEMBRANE COMPONENT OF SEC PROTEIN SECRETION SYSTEM"/>
    <property type="match status" value="1"/>
</dbReference>
<evidence type="ECO:0000256" key="14">
    <source>
        <dbReference type="ARBA" id="ARBA00034006"/>
    </source>
</evidence>
<dbReference type="FunFam" id="1.10.3060.10:FF:000002">
    <property type="entry name" value="Preprotein translocase subunit SecA"/>
    <property type="match status" value="1"/>
</dbReference>
<keyword evidence="9 15" id="KW-0067">ATP-binding</keyword>
<evidence type="ECO:0000259" key="19">
    <source>
        <dbReference type="PROSITE" id="PS51194"/>
    </source>
</evidence>
<dbReference type="InterPro" id="IPR014001">
    <property type="entry name" value="Helicase_ATP-bd"/>
</dbReference>
<comment type="function">
    <text evidence="15">Part of the Sec protein translocase complex. Interacts with the SecYEG preprotein conducting channel. Has a central role in coupling the hydrolysis of ATP to the transfer of proteins into and across the cell membrane, serving as an ATP-driven molecular motor driving the stepwise translocation of polypeptide chains across the membrane.</text>
</comment>
<evidence type="ECO:0000256" key="11">
    <source>
        <dbReference type="ARBA" id="ARBA00022967"/>
    </source>
</evidence>
<evidence type="ECO:0000256" key="6">
    <source>
        <dbReference type="ARBA" id="ARBA00022723"/>
    </source>
</evidence>
<dbReference type="Proteomes" id="UP000077271">
    <property type="component" value="Unassembled WGS sequence"/>
</dbReference>
<dbReference type="Pfam" id="PF02810">
    <property type="entry name" value="SEC-C"/>
    <property type="match status" value="1"/>
</dbReference>
<keyword evidence="11 15" id="KW-1278">Translocase</keyword>
<dbReference type="CDD" id="cd17928">
    <property type="entry name" value="DEXDc_SecA"/>
    <property type="match status" value="1"/>
</dbReference>
<dbReference type="SUPFAM" id="SSF81886">
    <property type="entry name" value="Helical scaffold and wing domains of SecA"/>
    <property type="match status" value="1"/>
</dbReference>
<dbReference type="Pfam" id="PF01043">
    <property type="entry name" value="SecA_PP_bind"/>
    <property type="match status" value="1"/>
</dbReference>
<feature type="binding site" evidence="15">
    <location>
        <begin position="102"/>
        <end position="106"/>
    </location>
    <ligand>
        <name>ATP</name>
        <dbReference type="ChEBI" id="CHEBI:30616"/>
    </ligand>
</feature>
<dbReference type="RefSeq" id="WP_063975224.1">
    <property type="nucleotide sequence ID" value="NZ_LQWZ01000033.1"/>
</dbReference>
<dbReference type="Gene3D" id="3.90.1440.10">
    <property type="entry name" value="SecA, preprotein cross-linking domain"/>
    <property type="match status" value="1"/>
</dbReference>
<feature type="domain" description="SecA family profile" evidence="20">
    <location>
        <begin position="1"/>
        <end position="569"/>
    </location>
</feature>
<dbReference type="PANTHER" id="PTHR30612:SF0">
    <property type="entry name" value="CHLOROPLAST PROTEIN-TRANSPORTING ATPASE"/>
    <property type="match status" value="1"/>
</dbReference>
<keyword evidence="3 15" id="KW-0813">Transport</keyword>
<keyword evidence="8" id="KW-0862">Zinc</keyword>
<dbReference type="InterPro" id="IPR014018">
    <property type="entry name" value="SecA_motor_DEAD"/>
</dbReference>
<comment type="catalytic activity">
    <reaction evidence="14 15">
        <text>ATP + H2O + cellular proteinSide 1 = ADP + phosphate + cellular proteinSide 2.</text>
        <dbReference type="EC" id="7.4.2.8"/>
    </reaction>
</comment>
<dbReference type="InterPro" id="IPR000185">
    <property type="entry name" value="SecA"/>
</dbReference>
<dbReference type="PROSITE" id="PS01312">
    <property type="entry name" value="SECA"/>
    <property type="match status" value="1"/>
</dbReference>
<evidence type="ECO:0000256" key="5">
    <source>
        <dbReference type="ARBA" id="ARBA00022490"/>
    </source>
</evidence>
<feature type="binding site" evidence="15">
    <location>
        <position position="491"/>
    </location>
    <ligand>
        <name>ATP</name>
        <dbReference type="ChEBI" id="CHEBI:30616"/>
    </ligand>
</feature>
<evidence type="ECO:0000259" key="18">
    <source>
        <dbReference type="PROSITE" id="PS51192"/>
    </source>
</evidence>
<feature type="domain" description="Helicase ATP-binding" evidence="18">
    <location>
        <begin position="86"/>
        <end position="246"/>
    </location>
</feature>
<dbReference type="GO" id="GO:0065002">
    <property type="term" value="P:intracellular protein transmembrane transport"/>
    <property type="evidence" value="ECO:0007669"/>
    <property type="project" value="UniProtKB-UniRule"/>
</dbReference>
<dbReference type="GO" id="GO:0005829">
    <property type="term" value="C:cytosol"/>
    <property type="evidence" value="ECO:0007669"/>
    <property type="project" value="TreeGrafter"/>
</dbReference>
<evidence type="ECO:0000313" key="21">
    <source>
        <dbReference type="EMBL" id="OAH54639.1"/>
    </source>
</evidence>
<evidence type="ECO:0000256" key="3">
    <source>
        <dbReference type="ARBA" id="ARBA00022448"/>
    </source>
</evidence>
<evidence type="ECO:0000256" key="17">
    <source>
        <dbReference type="SAM" id="MobiDB-lite"/>
    </source>
</evidence>
<dbReference type="NCBIfam" id="NF006630">
    <property type="entry name" value="PRK09200.1"/>
    <property type="match status" value="1"/>
</dbReference>
<dbReference type="InterPro" id="IPR004027">
    <property type="entry name" value="SEC_C_motif"/>
</dbReference>
<dbReference type="GO" id="GO:0043952">
    <property type="term" value="P:protein transport by the Sec complex"/>
    <property type="evidence" value="ECO:0007669"/>
    <property type="project" value="TreeGrafter"/>
</dbReference>
<sequence length="836" mass="94319">MGLLEKVFDANKKEVKKLEKMADKVEAFADDMAALSDIELKAKTVEFKERYQKGESLDHMLSEAFAVVREAAKRVLGLYPYKVQLMGGIVLHEGNISEMKTGEGKTLTATMPVYLNAISGKGVHVITVNEYLASRDAEEMGHLYEFLGLTVGLNLNSLSKEQKKEAYAADITYGTNNEFGFDYLRDNMVLYKEHKVQRPLHFSVIDEVDSILIDEARTPLIISGQAAKSADLYIHAFSFVRTLKEDDDFTVDIKTKSVLLTEEGMTKAEKAFGIENLFDLKHVGLNHHIVQALKARVTMHRDVDYVVQDGEVVIVDQFTGRLMKGRRYSDGLHQAIEAKEGVDIQNESMTMATITFQNYFRMYEKLSGMTGTAKTEEEEFRNIYNMRVVAIPTNREIARDDRADLIYASMNGKFMAVVEDIYERYQLKQPVLVGTVAIETSELISAHLKKKGVPHNVLNAKNHESEAEIILNAGQPGAVTIATNMAGRGTDIKLGEGVKELGGLAVIGTERHESRRIDNQLRGRSGRQGDPGVTQFYLSMEDELMRRFGSDNMKSMMEKLGMDDSQPIQSKMVSRAVESAQKRVEGNNFDARKRLLEYDDVLRQQREIIYKQRDEVLDSENLRTIMEEMVTKEIASTIAVHANDGDEAELFDVSGITDTVNANLLEEDALTEEELRGKDLDAISGIIWDKVAARYDAREEQLGFEQMREFEKVVLLRAVDSKWINHIDAMDQLRQGIHLRAYGQIDPLREYQNEGFAMFEAMIEAINAEASKYVMKAEIRSNLERQEVAKGQAVNPKEDEGVKKKKPLRKAPEIGRNEPCPCGSGKKYKNCHGLQE</sequence>
<dbReference type="InterPro" id="IPR020937">
    <property type="entry name" value="SecA_CS"/>
</dbReference>
<dbReference type="GO" id="GO:0005524">
    <property type="term" value="F:ATP binding"/>
    <property type="evidence" value="ECO:0007669"/>
    <property type="project" value="UniProtKB-UniRule"/>
</dbReference>
<comment type="subunit">
    <text evidence="15">Monomer and homodimer. Part of the essential Sec protein translocation apparatus which comprises SecA, SecYEG and auxiliary proteins SecDF. Other proteins may also be involved.</text>
</comment>
<evidence type="ECO:0000256" key="9">
    <source>
        <dbReference type="ARBA" id="ARBA00022840"/>
    </source>
</evidence>
<dbReference type="EMBL" id="LQWZ01000033">
    <property type="protein sequence ID" value="OAH54639.1"/>
    <property type="molecule type" value="Genomic_DNA"/>
</dbReference>
<dbReference type="SMART" id="SM00957">
    <property type="entry name" value="SecA_DEAD"/>
    <property type="match status" value="1"/>
</dbReference>
<evidence type="ECO:0000256" key="8">
    <source>
        <dbReference type="ARBA" id="ARBA00022833"/>
    </source>
</evidence>
<dbReference type="FunFam" id="3.90.1440.10:FF:000001">
    <property type="entry name" value="Preprotein translocase subunit SecA"/>
    <property type="match status" value="1"/>
</dbReference>
<proteinExistence type="inferred from homology"/>
<evidence type="ECO:0000256" key="15">
    <source>
        <dbReference type="HAMAP-Rule" id="MF_01382"/>
    </source>
</evidence>
<name>A0A177KMP6_9BACI</name>
<dbReference type="EC" id="7.4.2.8" evidence="15"/>
<evidence type="ECO:0000256" key="1">
    <source>
        <dbReference type="ARBA" id="ARBA00001947"/>
    </source>
</evidence>
<comment type="caution">
    <text evidence="21">The sequence shown here is derived from an EMBL/GenBank/DDBJ whole genome shotgun (WGS) entry which is preliminary data.</text>
</comment>
<feature type="region of interest" description="Disordered" evidence="17">
    <location>
        <begin position="788"/>
        <end position="836"/>
    </location>
</feature>
<dbReference type="GO" id="GO:0006605">
    <property type="term" value="P:protein targeting"/>
    <property type="evidence" value="ECO:0007669"/>
    <property type="project" value="UniProtKB-UniRule"/>
</dbReference>
<protein>
    <recommendedName>
        <fullName evidence="15 16">Protein translocase subunit SecA</fullName>
        <ecNumber evidence="15">7.4.2.8</ecNumber>
    </recommendedName>
</protein>
<accession>A0A177KMP6</accession>
<keyword evidence="4 15" id="KW-1003">Cell membrane</keyword>
<dbReference type="SMART" id="SM00958">
    <property type="entry name" value="SecA_PP_bind"/>
    <property type="match status" value="1"/>
</dbReference>
<dbReference type="Pfam" id="PF21090">
    <property type="entry name" value="P-loop_SecA"/>
    <property type="match status" value="1"/>
</dbReference>
<keyword evidence="6" id="KW-0479">Metal-binding</keyword>
<dbReference type="FunFam" id="3.40.50.300:FF:000429">
    <property type="entry name" value="Preprotein translocase subunit SecA"/>
    <property type="match status" value="1"/>
</dbReference>
<dbReference type="Gene3D" id="3.40.50.300">
    <property type="entry name" value="P-loop containing nucleotide triphosphate hydrolases"/>
    <property type="match status" value="3"/>
</dbReference>
<dbReference type="PROSITE" id="PS51192">
    <property type="entry name" value="HELICASE_ATP_BIND_1"/>
    <property type="match status" value="1"/>
</dbReference>
<dbReference type="NCBIfam" id="TIGR00963">
    <property type="entry name" value="secA"/>
    <property type="match status" value="1"/>
</dbReference>
<dbReference type="GO" id="GO:0031522">
    <property type="term" value="C:cell envelope Sec protein transport complex"/>
    <property type="evidence" value="ECO:0007669"/>
    <property type="project" value="TreeGrafter"/>
</dbReference>
<comment type="subcellular location">
    <subcellularLocation>
        <location evidence="15">Cell membrane</location>
        <topology evidence="15">Peripheral membrane protein</topology>
        <orientation evidence="15">Cytoplasmic side</orientation>
    </subcellularLocation>
    <subcellularLocation>
        <location evidence="15">Cytoplasm</location>
    </subcellularLocation>
    <text evidence="15">Distribution is 50-50.</text>
</comment>
<evidence type="ECO:0000256" key="16">
    <source>
        <dbReference type="RuleBase" id="RU003874"/>
    </source>
</evidence>
<keyword evidence="10 15" id="KW-0653">Protein transport</keyword>
<dbReference type="InterPro" id="IPR011115">
    <property type="entry name" value="SecA_DEAD"/>
</dbReference>
<comment type="cofactor">
    <cofactor evidence="1">
        <name>Zn(2+)</name>
        <dbReference type="ChEBI" id="CHEBI:29105"/>
    </cofactor>
</comment>
<dbReference type="HAMAP" id="MF_01382">
    <property type="entry name" value="SecA"/>
    <property type="match status" value="1"/>
</dbReference>
<evidence type="ECO:0000256" key="2">
    <source>
        <dbReference type="ARBA" id="ARBA00007650"/>
    </source>
</evidence>
<feature type="domain" description="Helicase C-terminal" evidence="19">
    <location>
        <begin position="417"/>
        <end position="585"/>
    </location>
</feature>
<keyword evidence="13 15" id="KW-0472">Membrane</keyword>
<dbReference type="InterPro" id="IPR044722">
    <property type="entry name" value="SecA_SF2_C"/>
</dbReference>
<dbReference type="PROSITE" id="PS51194">
    <property type="entry name" value="HELICASE_CTER"/>
    <property type="match status" value="1"/>
</dbReference>
<gene>
    <name evidence="15" type="primary">secA</name>
    <name evidence="21" type="ORF">AWH48_08605</name>
</gene>
<evidence type="ECO:0000256" key="10">
    <source>
        <dbReference type="ARBA" id="ARBA00022927"/>
    </source>
</evidence>
<dbReference type="InterPro" id="IPR011130">
    <property type="entry name" value="SecA_preprotein_X-link_dom"/>
</dbReference>
<dbReference type="InterPro" id="IPR001650">
    <property type="entry name" value="Helicase_C-like"/>
</dbReference>
<evidence type="ECO:0000256" key="12">
    <source>
        <dbReference type="ARBA" id="ARBA00023010"/>
    </source>
</evidence>
<dbReference type="InterPro" id="IPR011116">
    <property type="entry name" value="SecA_Wing/Scaffold"/>
</dbReference>
<evidence type="ECO:0000256" key="13">
    <source>
        <dbReference type="ARBA" id="ARBA00023136"/>
    </source>
</evidence>
<reference evidence="21 22" key="1">
    <citation type="submission" date="2016-01" db="EMBL/GenBank/DDBJ databases">
        <title>Investigation of taxonomic status of Bacillus aminovorans.</title>
        <authorList>
            <person name="Verma A."/>
            <person name="Pal Y."/>
            <person name="Krishnamurthi S."/>
        </authorList>
    </citation>
    <scope>NUCLEOTIDE SEQUENCE [LARGE SCALE GENOMIC DNA]</scope>
    <source>
        <strain evidence="21 22">DSM 4337</strain>
    </source>
</reference>
<dbReference type="GO" id="GO:0008564">
    <property type="term" value="F:protein-exporting ATPase activity"/>
    <property type="evidence" value="ECO:0007669"/>
    <property type="project" value="UniProtKB-EC"/>
</dbReference>
<dbReference type="InterPro" id="IPR027417">
    <property type="entry name" value="P-loop_NTPase"/>
</dbReference>
<evidence type="ECO:0000256" key="7">
    <source>
        <dbReference type="ARBA" id="ARBA00022741"/>
    </source>
</evidence>